<evidence type="ECO:0000256" key="1">
    <source>
        <dbReference type="SAM" id="Phobius"/>
    </source>
</evidence>
<keyword evidence="2" id="KW-0614">Plasmid</keyword>
<reference evidence="2" key="1">
    <citation type="submission" date="2013-11" db="EMBL/GenBank/DDBJ databases">
        <title>Draft genome sequence of the broad-host-range Rhizobium sp. LPU83 strain, a member of the low-genetic diversity Oregon-like Rhizobium sp. group.</title>
        <authorList>
            <person name="Wibberg D."/>
            <person name="Puehler A."/>
            <person name="Schlueter A."/>
        </authorList>
    </citation>
    <scope>NUCLEOTIDE SEQUENCE [LARGE SCALE GENOMIC DNA]</scope>
    <source>
        <strain evidence="2">LPU83</strain>
        <plasmid evidence="2">pLPU83d</plasmid>
    </source>
</reference>
<evidence type="ECO:0000313" key="2">
    <source>
        <dbReference type="EMBL" id="CDM62342.1"/>
    </source>
</evidence>
<dbReference type="AlphaFoldDB" id="W6RMI7"/>
<gene>
    <name evidence="2" type="ORF">LPU83_pLPU83d_0972</name>
</gene>
<keyword evidence="1" id="KW-0472">Membrane</keyword>
<proteinExistence type="predicted"/>
<accession>W6RMI7</accession>
<dbReference type="PATRIC" id="fig|348824.6.peg.6654"/>
<dbReference type="Proteomes" id="UP000019443">
    <property type="component" value="Plasmid pLPU83d"/>
</dbReference>
<dbReference type="HOGENOM" id="CLU_3238727_0_0_5"/>
<dbReference type="EMBL" id="HG916855">
    <property type="protein sequence ID" value="CDM62342.1"/>
    <property type="molecule type" value="Genomic_DNA"/>
</dbReference>
<organism evidence="2 3">
    <name type="scientific">Rhizobium favelukesii</name>
    <dbReference type="NCBI Taxonomy" id="348824"/>
    <lineage>
        <taxon>Bacteria</taxon>
        <taxon>Pseudomonadati</taxon>
        <taxon>Pseudomonadota</taxon>
        <taxon>Alphaproteobacteria</taxon>
        <taxon>Hyphomicrobiales</taxon>
        <taxon>Rhizobiaceae</taxon>
        <taxon>Rhizobium/Agrobacterium group</taxon>
        <taxon>Rhizobium</taxon>
    </lineage>
</organism>
<protein>
    <submittedName>
        <fullName evidence="2">Membrane protein</fullName>
    </submittedName>
</protein>
<keyword evidence="1" id="KW-1133">Transmembrane helix</keyword>
<dbReference type="KEGG" id="rhl:LPU83_pLPU83d_0972"/>
<sequence>MKGRRIDERARKTTIVLFYRCMILLATFGLRWEFLGSHVEAQL</sequence>
<evidence type="ECO:0000313" key="3">
    <source>
        <dbReference type="Proteomes" id="UP000019443"/>
    </source>
</evidence>
<name>W6RMI7_9HYPH</name>
<keyword evidence="1" id="KW-0812">Transmembrane</keyword>
<feature type="transmembrane region" description="Helical" evidence="1">
    <location>
        <begin position="12"/>
        <end position="30"/>
    </location>
</feature>
<geneLocation type="plasmid" evidence="2 3">
    <name>pLPU83d</name>
</geneLocation>
<keyword evidence="3" id="KW-1185">Reference proteome</keyword>